<dbReference type="Proteomes" id="UP000218334">
    <property type="component" value="Unassembled WGS sequence"/>
</dbReference>
<reference evidence="2" key="1">
    <citation type="journal article" date="2017" name="Nat. Ecol. Evol.">
        <title>Genome expansion and lineage-specific genetic innovations in the forest pathogenic fungi Armillaria.</title>
        <authorList>
            <person name="Sipos G."/>
            <person name="Prasanna A.N."/>
            <person name="Walter M.C."/>
            <person name="O'Connor E."/>
            <person name="Balint B."/>
            <person name="Krizsan K."/>
            <person name="Kiss B."/>
            <person name="Hess J."/>
            <person name="Varga T."/>
            <person name="Slot J."/>
            <person name="Riley R."/>
            <person name="Boka B."/>
            <person name="Rigling D."/>
            <person name="Barry K."/>
            <person name="Lee J."/>
            <person name="Mihaltcheva S."/>
            <person name="LaButti K."/>
            <person name="Lipzen A."/>
            <person name="Waldron R."/>
            <person name="Moloney N.M."/>
            <person name="Sperisen C."/>
            <person name="Kredics L."/>
            <person name="Vagvoelgyi C."/>
            <person name="Patrignani A."/>
            <person name="Fitzpatrick D."/>
            <person name="Nagy I."/>
            <person name="Doyle S."/>
            <person name="Anderson J.B."/>
            <person name="Grigoriev I.V."/>
            <person name="Gueldener U."/>
            <person name="Muensterkoetter M."/>
            <person name="Nagy L.G."/>
        </authorList>
    </citation>
    <scope>NUCLEOTIDE SEQUENCE [LARGE SCALE GENOMIC DNA]</scope>
    <source>
        <strain evidence="2">28-4</strain>
    </source>
</reference>
<gene>
    <name evidence="1" type="ORF">ARMSODRAFT_982569</name>
</gene>
<keyword evidence="2" id="KW-1185">Reference proteome</keyword>
<organism evidence="1 2">
    <name type="scientific">Armillaria solidipes</name>
    <dbReference type="NCBI Taxonomy" id="1076256"/>
    <lineage>
        <taxon>Eukaryota</taxon>
        <taxon>Fungi</taxon>
        <taxon>Dikarya</taxon>
        <taxon>Basidiomycota</taxon>
        <taxon>Agaricomycotina</taxon>
        <taxon>Agaricomycetes</taxon>
        <taxon>Agaricomycetidae</taxon>
        <taxon>Agaricales</taxon>
        <taxon>Marasmiineae</taxon>
        <taxon>Physalacriaceae</taxon>
        <taxon>Armillaria</taxon>
    </lineage>
</organism>
<evidence type="ECO:0000313" key="2">
    <source>
        <dbReference type="Proteomes" id="UP000218334"/>
    </source>
</evidence>
<sequence>MPDIQRGVFAQELRTDRGVPITMYTEEDTVIPKKIVRQVVHIRCFTDAASPHWCNVSDNERILEIDQLGMAPSNVYGANDEVTDGRVREGDYEPGDLEKVLGAGSMWANDSAPGGRTGVVASFWTECAN</sequence>
<dbReference type="EMBL" id="KZ293492">
    <property type="protein sequence ID" value="PBK60103.1"/>
    <property type="molecule type" value="Genomic_DNA"/>
</dbReference>
<proteinExistence type="predicted"/>
<accession>A0A2H3B8E0</accession>
<protein>
    <submittedName>
        <fullName evidence="1">Uncharacterized protein</fullName>
    </submittedName>
</protein>
<dbReference type="AlphaFoldDB" id="A0A2H3B8E0"/>
<name>A0A2H3B8E0_9AGAR</name>
<evidence type="ECO:0000313" key="1">
    <source>
        <dbReference type="EMBL" id="PBK60103.1"/>
    </source>
</evidence>